<evidence type="ECO:0000313" key="2">
    <source>
        <dbReference type="EMBL" id="EPS92871.1"/>
    </source>
</evidence>
<dbReference type="Proteomes" id="UP000015241">
    <property type="component" value="Unassembled WGS sequence"/>
</dbReference>
<feature type="compositionally biased region" description="Polar residues" evidence="1">
    <location>
        <begin position="220"/>
        <end position="229"/>
    </location>
</feature>
<dbReference type="HOGENOM" id="CLU_252809_0_0_1"/>
<feature type="compositionally biased region" description="Low complexity" evidence="1">
    <location>
        <begin position="1353"/>
        <end position="1366"/>
    </location>
</feature>
<feature type="region of interest" description="Disordered" evidence="1">
    <location>
        <begin position="164"/>
        <end position="185"/>
    </location>
</feature>
<feature type="compositionally biased region" description="Polar residues" evidence="1">
    <location>
        <begin position="164"/>
        <end position="174"/>
    </location>
</feature>
<feature type="region of interest" description="Disordered" evidence="1">
    <location>
        <begin position="952"/>
        <end position="1020"/>
    </location>
</feature>
<dbReference type="InParanoid" id="S8DH63"/>
<feature type="compositionally biased region" description="Basic and acidic residues" evidence="1">
    <location>
        <begin position="968"/>
        <end position="980"/>
    </location>
</feature>
<organism evidence="2 3">
    <name type="scientific">Fomitopsis schrenkii</name>
    <name type="common">Brown rot fungus</name>
    <dbReference type="NCBI Taxonomy" id="2126942"/>
    <lineage>
        <taxon>Eukaryota</taxon>
        <taxon>Fungi</taxon>
        <taxon>Dikarya</taxon>
        <taxon>Basidiomycota</taxon>
        <taxon>Agaricomycotina</taxon>
        <taxon>Agaricomycetes</taxon>
        <taxon>Polyporales</taxon>
        <taxon>Fomitopsis</taxon>
    </lineage>
</organism>
<evidence type="ECO:0000256" key="1">
    <source>
        <dbReference type="SAM" id="MobiDB-lite"/>
    </source>
</evidence>
<feature type="region of interest" description="Disordered" evidence="1">
    <location>
        <begin position="1101"/>
        <end position="1143"/>
    </location>
</feature>
<feature type="region of interest" description="Disordered" evidence="1">
    <location>
        <begin position="220"/>
        <end position="289"/>
    </location>
</feature>
<keyword evidence="3" id="KW-1185">Reference proteome</keyword>
<dbReference type="EMBL" id="KE504326">
    <property type="protein sequence ID" value="EPS92871.1"/>
    <property type="molecule type" value="Genomic_DNA"/>
</dbReference>
<feature type="compositionally biased region" description="Polar residues" evidence="1">
    <location>
        <begin position="747"/>
        <end position="757"/>
    </location>
</feature>
<feature type="compositionally biased region" description="Acidic residues" evidence="1">
    <location>
        <begin position="1005"/>
        <end position="1015"/>
    </location>
</feature>
<name>S8DH63_FOMSC</name>
<feature type="region of interest" description="Disordered" evidence="1">
    <location>
        <begin position="32"/>
        <end position="54"/>
    </location>
</feature>
<sequence>MSSEATWFGIFPGARSMTQRWNALVMNLQSVGRRKRPGSPLTAPHMKRQRREEQEQELVFNLEEPEAVASVLGSQTEGGDTCPPPSGMSEDYVPGGVDVDGNALDQEREHGPKAFTVEIRQRSHLAQRMHMWPCISIRAAQLVRDAPMLDQRSVASYGQSHASSAVLSVGQPSKSEPIPEGDTANHEAGFAVGMEHTDGPPPSRGDVGERLHTGLQIIHDSTPQLSSSEHGPRRTPSSSSQSSLYPIALPPRDGASPRSIDANAVNAGPESSTTNHPPVSPCAAQEGSASPVALLAETATETGGTAFSRPTSDRERGVEAQVLLDTPLSYCSPLTAIMSLKPPSYTDWVDGRVTPEDAESLTSPTVVPVNSGMPELAIEAAHTAVLDSDDALQGELSSRSYDAIFRDGMAEGSISLNRFSPALPDSTDDPSTSPVAARESSTGLLSEPGTDTTGTTLSHPPSGPGRDVMAQQLLDVPLGVASPSISAAVLSLTPPPYTASVGDVAAVPAYLDGYPSAPAAQTDYDTSEPTRGFSQGVDIRSALSMQAAMDASPSRPDVTEGSMDIDILSSAYGDVTDDPSTSPIAGQEPSACFGTDTVTSGTTLSHSLSGPGRDVMAQQLLDVLGDASPSISTAIPSLTPIPYTGSVGDVATVPAYLDGFLSAPTAQTNHDTSEPTTGFWLGADSGSALSVQAAMEDVLPSRPDMAKGSMDIDCLFSARGDATDDSSIWPVAAQESSAGLLPEPCTETGSTAPSHPSSEPGRDIMTQDLFDVPLSYASPSTATLTLKPPPYTDVIDGFHGLASGVLDGTLSAPDAHADYDIPNTATGFWQGVDIESALSVQRVTGDALPSRNDTAWGSMDIDHSLSAHGDPVNAPHMTVAIAPEGRGPLDGLLSTPDAQKDTATLHLEAACSIAQARASGTSLHSLSWPYAHSQAQGSVFHGDPVDVWSGLEHRELPRNPDDSNNWRGNDRRDVSEKADGIEDAYVSDTSDNNEDDGERERSEADEMDEEQDSDSEGQVNGKLDVFTATEGAMSFGVSDRGLNMDAGLNIEADGIWAEEIMGRPSDRTGPTHAKRQVGRLPHALVLSTPAVGGPQSMHVDIQSLSPMFSPPSPRFRHTAAAHDDPSGNGPKKNGDSSSESEEVALDTLMEGLSKNNLDSTVTREDCRSLRRLLKQTIDYLQTLVASTNPQAGHTDDITQNERRAEVRNHALELMHRDSNADPIPVVSAERADHYARTKRREDGPTSDVFALDFMDNLGSHWNMRAKAVFAESFIQSGYSCKDKREVQRVFTVHVGTLRRQFKVLMRDPDYEPTPEELEQEKARNRAARRREVRLLIANYERSLAFPKDPELASPGKGKSSGRSSSL</sequence>
<protein>
    <submittedName>
        <fullName evidence="2">Uncharacterized protein</fullName>
    </submittedName>
</protein>
<feature type="region of interest" description="Disordered" evidence="1">
    <location>
        <begin position="736"/>
        <end position="764"/>
    </location>
</feature>
<feature type="region of interest" description="Disordered" evidence="1">
    <location>
        <begin position="416"/>
        <end position="468"/>
    </location>
</feature>
<feature type="compositionally biased region" description="Basic and acidic residues" evidence="1">
    <location>
        <begin position="952"/>
        <end position="961"/>
    </location>
</feature>
<feature type="compositionally biased region" description="Polar residues" evidence="1">
    <location>
        <begin position="429"/>
        <end position="459"/>
    </location>
</feature>
<evidence type="ECO:0000313" key="3">
    <source>
        <dbReference type="Proteomes" id="UP000015241"/>
    </source>
</evidence>
<reference evidence="2 3" key="1">
    <citation type="journal article" date="2012" name="Science">
        <title>The Paleozoic origin of enzymatic lignin decomposition reconstructed from 31 fungal genomes.</title>
        <authorList>
            <person name="Floudas D."/>
            <person name="Binder M."/>
            <person name="Riley R."/>
            <person name="Barry K."/>
            <person name="Blanchette R.A."/>
            <person name="Henrissat B."/>
            <person name="Martinez A.T."/>
            <person name="Otillar R."/>
            <person name="Spatafora J.W."/>
            <person name="Yadav J.S."/>
            <person name="Aerts A."/>
            <person name="Benoit I."/>
            <person name="Boyd A."/>
            <person name="Carlson A."/>
            <person name="Copeland A."/>
            <person name="Coutinho P.M."/>
            <person name="de Vries R.P."/>
            <person name="Ferreira P."/>
            <person name="Findley K."/>
            <person name="Foster B."/>
            <person name="Gaskell J."/>
            <person name="Glotzer D."/>
            <person name="Gorecki P."/>
            <person name="Heitman J."/>
            <person name="Hesse C."/>
            <person name="Hori C."/>
            <person name="Igarashi K."/>
            <person name="Jurgens J.A."/>
            <person name="Kallen N."/>
            <person name="Kersten P."/>
            <person name="Kohler A."/>
            <person name="Kuees U."/>
            <person name="Kumar T.K.A."/>
            <person name="Kuo A."/>
            <person name="LaButti K."/>
            <person name="Larrondo L.F."/>
            <person name="Lindquist E."/>
            <person name="Ling A."/>
            <person name="Lombard V."/>
            <person name="Lucas S."/>
            <person name="Lundell T."/>
            <person name="Martin R."/>
            <person name="McLaughlin D.J."/>
            <person name="Morgenstern I."/>
            <person name="Morin E."/>
            <person name="Murat C."/>
            <person name="Nagy L.G."/>
            <person name="Nolan M."/>
            <person name="Ohm R.A."/>
            <person name="Patyshakuliyeva A."/>
            <person name="Rokas A."/>
            <person name="Ruiz-Duenas F.J."/>
            <person name="Sabat G."/>
            <person name="Salamov A."/>
            <person name="Samejima M."/>
            <person name="Schmutz J."/>
            <person name="Slot J.C."/>
            <person name="St John F."/>
            <person name="Stenlid J."/>
            <person name="Sun H."/>
            <person name="Sun S."/>
            <person name="Syed K."/>
            <person name="Tsang A."/>
            <person name="Wiebenga A."/>
            <person name="Young D."/>
            <person name="Pisabarro A."/>
            <person name="Eastwood D.C."/>
            <person name="Martin F."/>
            <person name="Cullen D."/>
            <person name="Grigoriev I.V."/>
            <person name="Hibbett D.S."/>
        </authorList>
    </citation>
    <scope>NUCLEOTIDE SEQUENCE</scope>
    <source>
        <strain evidence="3">FP-58527</strain>
    </source>
</reference>
<proteinExistence type="predicted"/>
<gene>
    <name evidence="2" type="ORF">FOMPIDRAFT_1056482</name>
</gene>
<dbReference type="STRING" id="743788.S8DH63"/>
<accession>S8DH63</accession>
<feature type="region of interest" description="Disordered" evidence="1">
    <location>
        <begin position="1346"/>
        <end position="1366"/>
    </location>
</feature>
<dbReference type="eggNOG" id="ENOG502SWQP">
    <property type="taxonomic scope" value="Eukaryota"/>
</dbReference>